<dbReference type="Proteomes" id="UP000509414">
    <property type="component" value="Chromosome"/>
</dbReference>
<dbReference type="PANTHER" id="PTHR34039:SF1">
    <property type="entry name" value="UPF0102 PROTEIN YRAN"/>
    <property type="match status" value="1"/>
</dbReference>
<dbReference type="AlphaFoldDB" id="A0A7H9CNX8"/>
<dbReference type="InterPro" id="IPR011335">
    <property type="entry name" value="Restrct_endonuc-II-like"/>
</dbReference>
<gene>
    <name evidence="3" type="ORF">CINF_1475</name>
</gene>
<comment type="similarity">
    <text evidence="1 2">Belongs to the UPF0102 family.</text>
</comment>
<dbReference type="EMBL" id="CP049075">
    <property type="protein sequence ID" value="QLI05954.1"/>
    <property type="molecule type" value="Genomic_DNA"/>
</dbReference>
<dbReference type="PANTHER" id="PTHR34039">
    <property type="entry name" value="UPF0102 PROTEIN YRAN"/>
    <property type="match status" value="1"/>
</dbReference>
<dbReference type="HAMAP" id="MF_00048">
    <property type="entry name" value="UPF0102"/>
    <property type="match status" value="1"/>
</dbReference>
<keyword evidence="4" id="KW-1185">Reference proteome</keyword>
<dbReference type="KEGG" id="cinf:CINF_1475"/>
<evidence type="ECO:0000313" key="3">
    <source>
        <dbReference type="EMBL" id="QLI05954.1"/>
    </source>
</evidence>
<dbReference type="InterPro" id="IPR011856">
    <property type="entry name" value="tRNA_endonuc-like_dom_sf"/>
</dbReference>
<protein>
    <recommendedName>
        <fullName evidence="2">UPF0102 protein CINF_1475</fullName>
    </recommendedName>
</protein>
<dbReference type="NCBIfam" id="NF009152">
    <property type="entry name" value="PRK12497.2-4"/>
    <property type="match status" value="1"/>
</dbReference>
<dbReference type="InterPro" id="IPR003509">
    <property type="entry name" value="UPF0102_YraN-like"/>
</dbReference>
<dbReference type="GO" id="GO:0003676">
    <property type="term" value="F:nucleic acid binding"/>
    <property type="evidence" value="ECO:0007669"/>
    <property type="project" value="InterPro"/>
</dbReference>
<dbReference type="RefSeq" id="WP_179975072.1">
    <property type="nucleotide sequence ID" value="NZ_CP049075.1"/>
</dbReference>
<evidence type="ECO:0000313" key="4">
    <source>
        <dbReference type="Proteomes" id="UP000509414"/>
    </source>
</evidence>
<dbReference type="Gene3D" id="3.40.1350.10">
    <property type="match status" value="1"/>
</dbReference>
<evidence type="ECO:0000256" key="1">
    <source>
        <dbReference type="ARBA" id="ARBA00006738"/>
    </source>
</evidence>
<dbReference type="SUPFAM" id="SSF52980">
    <property type="entry name" value="Restriction endonuclease-like"/>
    <property type="match status" value="1"/>
</dbReference>
<dbReference type="Pfam" id="PF02021">
    <property type="entry name" value="UPF0102"/>
    <property type="match status" value="1"/>
</dbReference>
<name>A0A7H9CNX8_9BACT</name>
<sequence length="112" mass="13017">MSLKDYVFGFNAESKAVRYLEKNGFKILERNFHSRFGEIDIIATKGQNLHFIEVKATNGDYEAINRVTSKKMAKLIKTINFYLLQSQFNLNYQLDLICVQKDTITMLENISI</sequence>
<evidence type="ECO:0000256" key="2">
    <source>
        <dbReference type="HAMAP-Rule" id="MF_00048"/>
    </source>
</evidence>
<accession>A0A7H9CNX8</accession>
<organism evidence="3 4">
    <name type="scientific">Candidatus Campylobacter infans</name>
    <dbReference type="NCBI Taxonomy" id="2561898"/>
    <lineage>
        <taxon>Bacteria</taxon>
        <taxon>Pseudomonadati</taxon>
        <taxon>Campylobacterota</taxon>
        <taxon>Epsilonproteobacteria</taxon>
        <taxon>Campylobacterales</taxon>
        <taxon>Campylobacteraceae</taxon>
        <taxon>Campylobacter</taxon>
    </lineage>
</organism>
<reference evidence="3 4" key="1">
    <citation type="submission" date="2020-02" db="EMBL/GenBank/DDBJ databases">
        <title>Complete genome sequence of the novel Campylobacter species Candidatus Campylobacter infans.</title>
        <authorList>
            <person name="Duim B."/>
            <person name="Zomer A."/>
            <person name="van der Graaf L."/>
            <person name="Wagenaar J."/>
        </authorList>
    </citation>
    <scope>NUCLEOTIDE SEQUENCE [LARGE SCALE GENOMIC DNA]</scope>
    <source>
        <strain evidence="3 4">19S00001</strain>
    </source>
</reference>
<proteinExistence type="inferred from homology"/>